<name>A0A4C1TW47_EUMVA</name>
<accession>A0A4C1TW47</accession>
<evidence type="ECO:0000313" key="2">
    <source>
        <dbReference type="EMBL" id="GBP18138.1"/>
    </source>
</evidence>
<gene>
    <name evidence="2" type="ORF">EVAR_12919_1</name>
</gene>
<comment type="caution">
    <text evidence="2">The sequence shown here is derived from an EMBL/GenBank/DDBJ whole genome shotgun (WGS) entry which is preliminary data.</text>
</comment>
<evidence type="ECO:0000313" key="3">
    <source>
        <dbReference type="Proteomes" id="UP000299102"/>
    </source>
</evidence>
<proteinExistence type="predicted"/>
<dbReference type="Proteomes" id="UP000299102">
    <property type="component" value="Unassembled WGS sequence"/>
</dbReference>
<organism evidence="2 3">
    <name type="scientific">Eumeta variegata</name>
    <name type="common">Bagworm moth</name>
    <name type="synonym">Eumeta japonica</name>
    <dbReference type="NCBI Taxonomy" id="151549"/>
    <lineage>
        <taxon>Eukaryota</taxon>
        <taxon>Metazoa</taxon>
        <taxon>Ecdysozoa</taxon>
        <taxon>Arthropoda</taxon>
        <taxon>Hexapoda</taxon>
        <taxon>Insecta</taxon>
        <taxon>Pterygota</taxon>
        <taxon>Neoptera</taxon>
        <taxon>Endopterygota</taxon>
        <taxon>Lepidoptera</taxon>
        <taxon>Glossata</taxon>
        <taxon>Ditrysia</taxon>
        <taxon>Tineoidea</taxon>
        <taxon>Psychidae</taxon>
        <taxon>Oiketicinae</taxon>
        <taxon>Eumeta</taxon>
    </lineage>
</organism>
<feature type="region of interest" description="Disordered" evidence="1">
    <location>
        <begin position="15"/>
        <end position="57"/>
    </location>
</feature>
<evidence type="ECO:0000256" key="1">
    <source>
        <dbReference type="SAM" id="MobiDB-lite"/>
    </source>
</evidence>
<reference evidence="2 3" key="1">
    <citation type="journal article" date="2019" name="Commun. Biol.">
        <title>The bagworm genome reveals a unique fibroin gene that provides high tensile strength.</title>
        <authorList>
            <person name="Kono N."/>
            <person name="Nakamura H."/>
            <person name="Ohtoshi R."/>
            <person name="Tomita M."/>
            <person name="Numata K."/>
            <person name="Arakawa K."/>
        </authorList>
    </citation>
    <scope>NUCLEOTIDE SEQUENCE [LARGE SCALE GENOMIC DNA]</scope>
</reference>
<dbReference type="AlphaFoldDB" id="A0A4C1TW47"/>
<keyword evidence="3" id="KW-1185">Reference proteome</keyword>
<protein>
    <submittedName>
        <fullName evidence="2">Uncharacterized protein</fullName>
    </submittedName>
</protein>
<sequence>MLTGRPNDAAHRITLANSAESDRDAPSLHRAAPAARPANRSVAFSPCKRGGEEGEKPIMGRLCTRAHGCVRLSRAKNLLNNLFLRWRKQNAMMPSSKTRPFRHSDVVGARLPYGCLLGGHLGIGGHVMFTD</sequence>
<dbReference type="EMBL" id="BGZK01000093">
    <property type="protein sequence ID" value="GBP18138.1"/>
    <property type="molecule type" value="Genomic_DNA"/>
</dbReference>